<keyword evidence="1" id="KW-1133">Transmembrane helix</keyword>
<evidence type="ECO:0000256" key="1">
    <source>
        <dbReference type="SAM" id="Phobius"/>
    </source>
</evidence>
<reference evidence="2 3" key="1">
    <citation type="journal article" date="2014" name="Genome Announc.">
        <title>Genome sequence of the basidiomycetous fungus Pseudozyma aphidis DSM70725, an efficient producer of biosurfactant mannosylerythritol lipids.</title>
        <authorList>
            <person name="Lorenz S."/>
            <person name="Guenther M."/>
            <person name="Grumaz C."/>
            <person name="Rupp S."/>
            <person name="Zibek S."/>
            <person name="Sohn K."/>
        </authorList>
    </citation>
    <scope>NUCLEOTIDE SEQUENCE [LARGE SCALE GENOMIC DNA]</scope>
    <source>
        <strain evidence="3">ATCC 32657 / CBS 517.83 / DSM 70725 / JCM 10318 / NBRC 10182 / NRRL Y-7954 / St-0401</strain>
    </source>
</reference>
<comment type="caution">
    <text evidence="2">The sequence shown here is derived from an EMBL/GenBank/DDBJ whole genome shotgun (WGS) entry which is preliminary data.</text>
</comment>
<keyword evidence="3" id="KW-1185">Reference proteome</keyword>
<dbReference type="EMBL" id="AWNI01000009">
    <property type="protein sequence ID" value="ETS62671.1"/>
    <property type="molecule type" value="Genomic_DNA"/>
</dbReference>
<organism evidence="2 3">
    <name type="scientific">Moesziomyces aphidis</name>
    <name type="common">Pseudozyma aphidis</name>
    <dbReference type="NCBI Taxonomy" id="84754"/>
    <lineage>
        <taxon>Eukaryota</taxon>
        <taxon>Fungi</taxon>
        <taxon>Dikarya</taxon>
        <taxon>Basidiomycota</taxon>
        <taxon>Ustilaginomycotina</taxon>
        <taxon>Ustilaginomycetes</taxon>
        <taxon>Ustilaginales</taxon>
        <taxon>Ustilaginaceae</taxon>
        <taxon>Moesziomyces</taxon>
    </lineage>
</organism>
<keyword evidence="1" id="KW-0472">Membrane</keyword>
<gene>
    <name evidence="2" type="ORF">PaG_02405</name>
</gene>
<protein>
    <submittedName>
        <fullName evidence="2">Uncharacterized protein</fullName>
    </submittedName>
</protein>
<evidence type="ECO:0000313" key="2">
    <source>
        <dbReference type="EMBL" id="ETS62671.1"/>
    </source>
</evidence>
<dbReference type="OrthoDB" id="10419050at2759"/>
<name>W3VPG1_MOEAP</name>
<feature type="transmembrane region" description="Helical" evidence="1">
    <location>
        <begin position="34"/>
        <end position="52"/>
    </location>
</feature>
<keyword evidence="1" id="KW-0812">Transmembrane</keyword>
<feature type="transmembrane region" description="Helical" evidence="1">
    <location>
        <begin position="7"/>
        <end position="28"/>
    </location>
</feature>
<dbReference type="Proteomes" id="UP000019462">
    <property type="component" value="Unassembled WGS sequence"/>
</dbReference>
<sequence length="125" mass="13418">MQFDTKSIALVKNSSITLAVGFGLAASYWRSLPLLAFGLLTIAFVPLSIAAANEPRPSDPCPACTGWSVAQYIVLDSDGNCATQCQPFIVFVRSNLVTAGIISASIVALHKLVSDYIEGRQRRDQ</sequence>
<dbReference type="HOGENOM" id="CLU_1993583_0_0_1"/>
<accession>W3VPG1</accession>
<evidence type="ECO:0000313" key="3">
    <source>
        <dbReference type="Proteomes" id="UP000019462"/>
    </source>
</evidence>
<dbReference type="AlphaFoldDB" id="W3VPG1"/>
<proteinExistence type="predicted"/>